<dbReference type="PANTHER" id="PTHR10285">
    <property type="entry name" value="URIDINE KINASE"/>
    <property type="match status" value="1"/>
</dbReference>
<dbReference type="CDD" id="cd02028">
    <property type="entry name" value="UMPK_like"/>
    <property type="match status" value="1"/>
</dbReference>
<evidence type="ECO:0000313" key="2">
    <source>
        <dbReference type="EMBL" id="HIT17264.1"/>
    </source>
</evidence>
<keyword evidence="2" id="KW-0808">Transferase</keyword>
<protein>
    <submittedName>
        <fullName evidence="2">Nucleoside kinase</fullName>
    </submittedName>
</protein>
<dbReference type="Gene3D" id="3.30.980.10">
    <property type="entry name" value="Threonyl-trna Synthetase, Chain A, domain 2"/>
    <property type="match status" value="1"/>
</dbReference>
<organism evidence="2 3">
    <name type="scientific">Candidatus Caccosoma faecigallinarum</name>
    <dbReference type="NCBI Taxonomy" id="2840720"/>
    <lineage>
        <taxon>Bacteria</taxon>
        <taxon>Bacillati</taxon>
        <taxon>Bacillota</taxon>
        <taxon>Bacillota incertae sedis</taxon>
        <taxon>Candidatus Caccosoma</taxon>
    </lineage>
</organism>
<dbReference type="SUPFAM" id="SSF52540">
    <property type="entry name" value="P-loop containing nucleoside triphosphate hydrolases"/>
    <property type="match status" value="1"/>
</dbReference>
<dbReference type="InterPro" id="IPR006083">
    <property type="entry name" value="PRK/URK"/>
</dbReference>
<dbReference type="GO" id="GO:0005524">
    <property type="term" value="F:ATP binding"/>
    <property type="evidence" value="ECO:0007669"/>
    <property type="project" value="InterPro"/>
</dbReference>
<keyword evidence="2" id="KW-0418">Kinase</keyword>
<dbReference type="Gene3D" id="3.40.50.300">
    <property type="entry name" value="P-loop containing nucleotide triphosphate hydrolases"/>
    <property type="match status" value="1"/>
</dbReference>
<dbReference type="Pfam" id="PF00485">
    <property type="entry name" value="PRK"/>
    <property type="match status" value="1"/>
</dbReference>
<gene>
    <name evidence="2" type="ORF">IAD04_02645</name>
</gene>
<evidence type="ECO:0000313" key="3">
    <source>
        <dbReference type="Proteomes" id="UP000886893"/>
    </source>
</evidence>
<name>A0A9D1G7Z7_9FIRM</name>
<evidence type="ECO:0000259" key="1">
    <source>
        <dbReference type="Pfam" id="PF00485"/>
    </source>
</evidence>
<dbReference type="AlphaFoldDB" id="A0A9D1G7Z7"/>
<dbReference type="GO" id="GO:0016301">
    <property type="term" value="F:kinase activity"/>
    <property type="evidence" value="ECO:0007669"/>
    <property type="project" value="UniProtKB-KW"/>
</dbReference>
<accession>A0A9D1G7Z7</accession>
<feature type="domain" description="Phosphoribulokinase/uridine kinase" evidence="1">
    <location>
        <begin position="284"/>
        <end position="481"/>
    </location>
</feature>
<dbReference type="InterPro" id="IPR018163">
    <property type="entry name" value="Thr/Ala-tRNA-synth_IIc_edit"/>
</dbReference>
<comment type="caution">
    <text evidence="2">The sequence shown here is derived from an EMBL/GenBank/DDBJ whole genome shotgun (WGS) entry which is preliminary data.</text>
</comment>
<proteinExistence type="predicted"/>
<dbReference type="SUPFAM" id="SSF55186">
    <property type="entry name" value="ThrRS/AlaRS common domain"/>
    <property type="match status" value="1"/>
</dbReference>
<reference evidence="2" key="1">
    <citation type="submission" date="2020-10" db="EMBL/GenBank/DDBJ databases">
        <authorList>
            <person name="Gilroy R."/>
        </authorList>
    </citation>
    <scope>NUCLEOTIDE SEQUENCE</scope>
    <source>
        <strain evidence="2">14508</strain>
    </source>
</reference>
<dbReference type="InterPro" id="IPR027417">
    <property type="entry name" value="P-loop_NTPase"/>
</dbReference>
<dbReference type="EMBL" id="DVKI01000083">
    <property type="protein sequence ID" value="HIT17264.1"/>
    <property type="molecule type" value="Genomic_DNA"/>
</dbReference>
<sequence length="547" mass="63599">MFNVKIGKQTFQLENKQTILSLIPKDEQKKYYAAKVNNRLRELTYEVSFNCEIELLDLKNSDAVKVYETSLRYLIVMAIYRLQPEYSVRLSYNVSRSIFVQLLNKNQAFDSRFIKDVVNEMKKIVEADYPLTRRLITKEEAKEIYKKQNEEDKMETLKYRPEKMVHIYECDGYLNYMFGYMVPSTGYLTQFIVKHYNPGFIVQYPRAEENGTIPAFEEASMFGKTLKLAHGWSKICEADTVSKMNDHVREETTVDFINMCETKHNDMLCELGNAIEKDIENIRLIAIAGPSSSGKTTFSNRLRIELMSRGITPLRISIDDYYLPKHQAPVDENGDPDLEHIEALDIDLFNSHMLALIQGDEITLPVFNFKTGEREEGQKCKIDAKTPIIIEGIHALNDYLTSSIPKHQKFKIYIAPQIQINLDNHNPISLTDIRLLRRIVRDKKYRNTSAEKTLEMWASVRRGEFKWIYPHQEGANFVFNSELTYELGVMKKYALPALQAIPDDHPHAITANRLIKFLKYFKDIDDKWVPCNSLLREFIGGSCFHDV</sequence>
<reference evidence="2" key="2">
    <citation type="journal article" date="2021" name="PeerJ">
        <title>Extensive microbial diversity within the chicken gut microbiome revealed by metagenomics and culture.</title>
        <authorList>
            <person name="Gilroy R."/>
            <person name="Ravi A."/>
            <person name="Getino M."/>
            <person name="Pursley I."/>
            <person name="Horton D.L."/>
            <person name="Alikhan N.F."/>
            <person name="Baker D."/>
            <person name="Gharbi K."/>
            <person name="Hall N."/>
            <person name="Watson M."/>
            <person name="Adriaenssens E.M."/>
            <person name="Foster-Nyarko E."/>
            <person name="Jarju S."/>
            <person name="Secka A."/>
            <person name="Antonio M."/>
            <person name="Oren A."/>
            <person name="Chaudhuri R.R."/>
            <person name="La Ragione R."/>
            <person name="Hildebrand F."/>
            <person name="Pallen M.J."/>
        </authorList>
    </citation>
    <scope>NUCLEOTIDE SEQUENCE</scope>
    <source>
        <strain evidence="2">14508</strain>
    </source>
</reference>
<dbReference type="Proteomes" id="UP000886893">
    <property type="component" value="Unassembled WGS sequence"/>
</dbReference>